<dbReference type="GO" id="GO:0005524">
    <property type="term" value="F:ATP binding"/>
    <property type="evidence" value="ECO:0007669"/>
    <property type="project" value="UniProtKB-KW"/>
</dbReference>
<gene>
    <name evidence="13" type="ORF">BXZ70DRAFT_756144</name>
</gene>
<dbReference type="InterPro" id="IPR013791">
    <property type="entry name" value="RNA3'-term_phos_cycl_insert"/>
</dbReference>
<evidence type="ECO:0000256" key="3">
    <source>
        <dbReference type="ARBA" id="ARBA00021428"/>
    </source>
</evidence>
<keyword evidence="5 10" id="KW-0547">Nucleotide-binding</keyword>
<accession>A0A8K0UUF1</accession>
<evidence type="ECO:0000256" key="5">
    <source>
        <dbReference type="ARBA" id="ARBA00022741"/>
    </source>
</evidence>
<dbReference type="InterPro" id="IPR023797">
    <property type="entry name" value="RNA3'_phos_cyclase_dom"/>
</dbReference>
<feature type="domain" description="RNA 3'-terminal phosphate cyclase insert" evidence="12">
    <location>
        <begin position="196"/>
        <end position="299"/>
    </location>
</feature>
<evidence type="ECO:0000256" key="10">
    <source>
        <dbReference type="PIRSR" id="PIRSR005378-2"/>
    </source>
</evidence>
<dbReference type="GO" id="GO:0005634">
    <property type="term" value="C:nucleus"/>
    <property type="evidence" value="ECO:0007669"/>
    <property type="project" value="TreeGrafter"/>
</dbReference>
<sequence>MSEEDPDIFTLDGGVLEGGGQVVRLAIALSVLLSKPISIVNIRQKRADPGLKAQHAAGLKLAADICSGALTGCKVKSTSITLQPGTVKPFGRYLADPRTAGSTTLLLQIALPCLIFASQDATPQDPVDLTLRGGTNATQAPQIDWTEQILLPFLRQHYGLDPRVTIRKRGYFPKGGGEIHFTIPTIPGPLPPITLTNRGNIISVKGKAWVAGLPRSLALEMRKAARRALIASALGITEDIIEIEAIREEPRDAVGSGSGIVLWAETDEGCRIGGSCIGLKGKDTMDVGEEAAQELIRNLAHGACVDEYLQDQIIVFMALASGESTVRTGPLTLHTQTAIHVAEQLTDARFTIVEDIPGEAVTITCQGIAFTAKNHAR</sequence>
<evidence type="ECO:0000256" key="7">
    <source>
        <dbReference type="ARBA" id="ARBA00032543"/>
    </source>
</evidence>
<feature type="domain" description="RNA 3'-terminal phosphate cyclase" evidence="11">
    <location>
        <begin position="16"/>
        <end position="352"/>
    </location>
</feature>
<evidence type="ECO:0000256" key="9">
    <source>
        <dbReference type="PIRSR" id="PIRSR005378-1"/>
    </source>
</evidence>
<dbReference type="Proteomes" id="UP000813824">
    <property type="component" value="Unassembled WGS sequence"/>
</dbReference>
<dbReference type="InterPro" id="IPR037136">
    <property type="entry name" value="RNA3'_phos_cyclase_dom_sf"/>
</dbReference>
<dbReference type="OrthoDB" id="25029at2759"/>
<dbReference type="PROSITE" id="PS01287">
    <property type="entry name" value="RTC"/>
    <property type="match status" value="1"/>
</dbReference>
<dbReference type="InterPro" id="IPR000228">
    <property type="entry name" value="RNA3'_term_phos_cyc"/>
</dbReference>
<evidence type="ECO:0000259" key="12">
    <source>
        <dbReference type="Pfam" id="PF05189"/>
    </source>
</evidence>
<keyword evidence="10" id="KW-0067">ATP-binding</keyword>
<comment type="similarity">
    <text evidence="1">Belongs to the RNA 3'-terminal cyclase family. Type 1 subfamily.</text>
</comment>
<comment type="caution">
    <text evidence="13">The sequence shown here is derived from an EMBL/GenBank/DDBJ whole genome shotgun (WGS) entry which is preliminary data.</text>
</comment>
<feature type="binding site" evidence="10">
    <location>
        <position position="108"/>
    </location>
    <ligand>
        <name>ATP</name>
        <dbReference type="ChEBI" id="CHEBI:30616"/>
    </ligand>
</feature>
<feature type="active site" description="Tele-AMP-histidine intermediate" evidence="9">
    <location>
        <position position="334"/>
    </location>
</feature>
<dbReference type="GO" id="GO:0006396">
    <property type="term" value="P:RNA processing"/>
    <property type="evidence" value="ECO:0007669"/>
    <property type="project" value="InterPro"/>
</dbReference>
<evidence type="ECO:0000256" key="2">
    <source>
        <dbReference type="ARBA" id="ARBA00012725"/>
    </source>
</evidence>
<dbReference type="SUPFAM" id="SSF52913">
    <property type="entry name" value="RNA 3'-terminal phosphate cyclase, RPTC, insert domain"/>
    <property type="match status" value="1"/>
</dbReference>
<dbReference type="GO" id="GO:0003963">
    <property type="term" value="F:RNA-3'-phosphate cyclase activity"/>
    <property type="evidence" value="ECO:0007669"/>
    <property type="project" value="UniProtKB-EC"/>
</dbReference>
<evidence type="ECO:0000259" key="11">
    <source>
        <dbReference type="Pfam" id="PF01137"/>
    </source>
</evidence>
<protein>
    <recommendedName>
        <fullName evidence="3">RNA 3'-terminal phosphate cyclase</fullName>
        <ecNumber evidence="2">6.5.1.4</ecNumber>
    </recommendedName>
    <alternativeName>
        <fullName evidence="7">RNA terminal phosphate cyclase domain-containing protein 1</fullName>
    </alternativeName>
</protein>
<dbReference type="AlphaFoldDB" id="A0A8K0UUF1"/>
<evidence type="ECO:0000313" key="14">
    <source>
        <dbReference type="Proteomes" id="UP000813824"/>
    </source>
</evidence>
<dbReference type="Pfam" id="PF05189">
    <property type="entry name" value="RTC_insert"/>
    <property type="match status" value="1"/>
</dbReference>
<evidence type="ECO:0000256" key="1">
    <source>
        <dbReference type="ARBA" id="ARBA00009206"/>
    </source>
</evidence>
<dbReference type="InterPro" id="IPR036553">
    <property type="entry name" value="RPTC_insert"/>
</dbReference>
<evidence type="ECO:0000313" key="13">
    <source>
        <dbReference type="EMBL" id="KAH8102873.1"/>
    </source>
</evidence>
<evidence type="ECO:0000256" key="6">
    <source>
        <dbReference type="ARBA" id="ARBA00024481"/>
    </source>
</evidence>
<dbReference type="Pfam" id="PF01137">
    <property type="entry name" value="RTC"/>
    <property type="match status" value="1"/>
</dbReference>
<dbReference type="InterPro" id="IPR013792">
    <property type="entry name" value="RNA3'P_cycl/enolpyr_Trfase_a/b"/>
</dbReference>
<dbReference type="PIRSF" id="PIRSF005378">
    <property type="entry name" value="RNA3'_term_phos_cycl_euk"/>
    <property type="match status" value="1"/>
</dbReference>
<dbReference type="Gene3D" id="3.65.10.20">
    <property type="entry name" value="RNA 3'-terminal phosphate cyclase domain"/>
    <property type="match status" value="1"/>
</dbReference>
<comment type="function">
    <text evidence="8">Catalyzes the conversion of 3'-phosphate to a 2',3'-cyclic phosphodiester at the end of RNA. The mechanism of action of the enzyme occurs in 3 steps: (A) adenylation of the enzyme by ATP; (B) transfer of adenylate to an RNA-N3'P to produce RNA-N3'PP5'A; (C) and attack of the adjacent 2'-hydroxyl on the 3'-phosphorus in the diester linkage to produce the cyclic end product. Likely functions in some aspects of cellular RNA processing. Function plays an important role in regulating axon regeneration by inhibiting central nervous system (CNS) axon regeneration following optic nerve injury.</text>
</comment>
<organism evidence="13 14">
    <name type="scientific">Cristinia sonorae</name>
    <dbReference type="NCBI Taxonomy" id="1940300"/>
    <lineage>
        <taxon>Eukaryota</taxon>
        <taxon>Fungi</taxon>
        <taxon>Dikarya</taxon>
        <taxon>Basidiomycota</taxon>
        <taxon>Agaricomycotina</taxon>
        <taxon>Agaricomycetes</taxon>
        <taxon>Agaricomycetidae</taxon>
        <taxon>Agaricales</taxon>
        <taxon>Pleurotineae</taxon>
        <taxon>Stephanosporaceae</taxon>
        <taxon>Cristinia</taxon>
    </lineage>
</organism>
<comment type="catalytic activity">
    <reaction evidence="6">
        <text>a 3'-end 3'-phospho-ribonucleotide-RNA + ATP = a 3'-end 2',3'-cyclophospho-ribonucleotide-RNA + AMP + diphosphate</text>
        <dbReference type="Rhea" id="RHEA:23976"/>
        <dbReference type="Rhea" id="RHEA-COMP:10463"/>
        <dbReference type="Rhea" id="RHEA-COMP:10464"/>
        <dbReference type="ChEBI" id="CHEBI:30616"/>
        <dbReference type="ChEBI" id="CHEBI:33019"/>
        <dbReference type="ChEBI" id="CHEBI:83062"/>
        <dbReference type="ChEBI" id="CHEBI:83064"/>
        <dbReference type="ChEBI" id="CHEBI:456215"/>
        <dbReference type="EC" id="6.5.1.4"/>
    </reaction>
</comment>
<dbReference type="InterPro" id="IPR020719">
    <property type="entry name" value="RNA3'_term_phos_cycl-like_CS"/>
</dbReference>
<dbReference type="InterPro" id="IPR017770">
    <property type="entry name" value="RNA3'_term_phos_cyc_type_1"/>
</dbReference>
<dbReference type="PANTHER" id="PTHR11096">
    <property type="entry name" value="RNA 3' TERMINAL PHOSPHATE CYCLASE"/>
    <property type="match status" value="1"/>
</dbReference>
<dbReference type="SUPFAM" id="SSF55205">
    <property type="entry name" value="EPT/RTPC-like"/>
    <property type="match status" value="2"/>
</dbReference>
<evidence type="ECO:0000256" key="8">
    <source>
        <dbReference type="ARBA" id="ARBA00045867"/>
    </source>
</evidence>
<keyword evidence="14" id="KW-1185">Reference proteome</keyword>
<dbReference type="EMBL" id="JAEVFJ010000008">
    <property type="protein sequence ID" value="KAH8102873.1"/>
    <property type="molecule type" value="Genomic_DNA"/>
</dbReference>
<dbReference type="EC" id="6.5.1.4" evidence="2"/>
<dbReference type="Gene3D" id="3.30.360.20">
    <property type="entry name" value="RNA 3'-terminal phosphate cyclase, insert domain"/>
    <property type="match status" value="1"/>
</dbReference>
<keyword evidence="4" id="KW-0436">Ligase</keyword>
<dbReference type="PANTHER" id="PTHR11096:SF0">
    <property type="entry name" value="RNA 3'-TERMINAL PHOSPHATE CYCLASE"/>
    <property type="match status" value="1"/>
</dbReference>
<proteinExistence type="inferred from homology"/>
<dbReference type="NCBIfam" id="TIGR03399">
    <property type="entry name" value="RNA_3prim_cycl"/>
    <property type="match status" value="1"/>
</dbReference>
<feature type="binding site" evidence="10">
    <location>
        <begin position="308"/>
        <end position="312"/>
    </location>
    <ligand>
        <name>ATP</name>
        <dbReference type="ChEBI" id="CHEBI:30616"/>
    </ligand>
</feature>
<dbReference type="FunFam" id="3.30.360.20:FF:000002">
    <property type="entry name" value="RNA terminal phosphate cyclase-like 1"/>
    <property type="match status" value="1"/>
</dbReference>
<name>A0A8K0UUF1_9AGAR</name>
<evidence type="ECO:0000256" key="4">
    <source>
        <dbReference type="ARBA" id="ARBA00022598"/>
    </source>
</evidence>
<reference evidence="13" key="1">
    <citation type="journal article" date="2021" name="New Phytol.">
        <title>Evolutionary innovations through gain and loss of genes in the ectomycorrhizal Boletales.</title>
        <authorList>
            <person name="Wu G."/>
            <person name="Miyauchi S."/>
            <person name="Morin E."/>
            <person name="Kuo A."/>
            <person name="Drula E."/>
            <person name="Varga T."/>
            <person name="Kohler A."/>
            <person name="Feng B."/>
            <person name="Cao Y."/>
            <person name="Lipzen A."/>
            <person name="Daum C."/>
            <person name="Hundley H."/>
            <person name="Pangilinan J."/>
            <person name="Johnson J."/>
            <person name="Barry K."/>
            <person name="LaButti K."/>
            <person name="Ng V."/>
            <person name="Ahrendt S."/>
            <person name="Min B."/>
            <person name="Choi I.G."/>
            <person name="Park H."/>
            <person name="Plett J.M."/>
            <person name="Magnuson J."/>
            <person name="Spatafora J.W."/>
            <person name="Nagy L.G."/>
            <person name="Henrissat B."/>
            <person name="Grigoriev I.V."/>
            <person name="Yang Z.L."/>
            <person name="Xu J."/>
            <person name="Martin F.M."/>
        </authorList>
    </citation>
    <scope>NUCLEOTIDE SEQUENCE</scope>
    <source>
        <strain evidence="13">KKN 215</strain>
    </source>
</reference>